<accession>A0A1L9WSG5</accession>
<keyword evidence="3" id="KW-1185">Reference proteome</keyword>
<dbReference type="RefSeq" id="XP_020055455.1">
    <property type="nucleotide sequence ID" value="XM_020205312.1"/>
</dbReference>
<gene>
    <name evidence="2" type="ORF">ASPACDRAFT_79054</name>
</gene>
<dbReference type="VEuPathDB" id="FungiDB:ASPACDRAFT_79054"/>
<protein>
    <recommendedName>
        <fullName evidence="4">Secreted protein</fullName>
    </recommendedName>
</protein>
<proteinExistence type="predicted"/>
<dbReference type="EMBL" id="KV878978">
    <property type="protein sequence ID" value="OJJ99115.1"/>
    <property type="molecule type" value="Genomic_DNA"/>
</dbReference>
<feature type="signal peptide" evidence="1">
    <location>
        <begin position="1"/>
        <end position="18"/>
    </location>
</feature>
<evidence type="ECO:0000256" key="1">
    <source>
        <dbReference type="SAM" id="SignalP"/>
    </source>
</evidence>
<evidence type="ECO:0000313" key="2">
    <source>
        <dbReference type="EMBL" id="OJJ99115.1"/>
    </source>
</evidence>
<dbReference type="AlphaFoldDB" id="A0A1L9WSG5"/>
<name>A0A1L9WSG5_ASPA1</name>
<evidence type="ECO:0000313" key="3">
    <source>
        <dbReference type="Proteomes" id="UP000184546"/>
    </source>
</evidence>
<sequence length="115" mass="13134">MWAMVCFASVCFALRANMRRSSLEERIPSLSEADGETWYWLPTSAGGWILVLRDGKVLEPLCKLWRYCCNHCASLDMVQVAYKPQLSSPSVTSDSNTLVQIVYSPIWFLRSRPLK</sequence>
<feature type="chain" id="PRO_5012702301" description="Secreted protein" evidence="1">
    <location>
        <begin position="19"/>
        <end position="115"/>
    </location>
</feature>
<dbReference type="GeneID" id="30979126"/>
<organism evidence="2 3">
    <name type="scientific">Aspergillus aculeatus (strain ATCC 16872 / CBS 172.66 / WB 5094)</name>
    <dbReference type="NCBI Taxonomy" id="690307"/>
    <lineage>
        <taxon>Eukaryota</taxon>
        <taxon>Fungi</taxon>
        <taxon>Dikarya</taxon>
        <taxon>Ascomycota</taxon>
        <taxon>Pezizomycotina</taxon>
        <taxon>Eurotiomycetes</taxon>
        <taxon>Eurotiomycetidae</taxon>
        <taxon>Eurotiales</taxon>
        <taxon>Aspergillaceae</taxon>
        <taxon>Aspergillus</taxon>
        <taxon>Aspergillus subgen. Circumdati</taxon>
    </lineage>
</organism>
<evidence type="ECO:0008006" key="4">
    <source>
        <dbReference type="Google" id="ProtNLM"/>
    </source>
</evidence>
<reference evidence="3" key="1">
    <citation type="journal article" date="2017" name="Genome Biol.">
        <title>Comparative genomics reveals high biological diversity and specific adaptations in the industrially and medically important fungal genus Aspergillus.</title>
        <authorList>
            <person name="de Vries R.P."/>
            <person name="Riley R."/>
            <person name="Wiebenga A."/>
            <person name="Aguilar-Osorio G."/>
            <person name="Amillis S."/>
            <person name="Uchima C.A."/>
            <person name="Anderluh G."/>
            <person name="Asadollahi M."/>
            <person name="Askin M."/>
            <person name="Barry K."/>
            <person name="Battaglia E."/>
            <person name="Bayram O."/>
            <person name="Benocci T."/>
            <person name="Braus-Stromeyer S.A."/>
            <person name="Caldana C."/>
            <person name="Canovas D."/>
            <person name="Cerqueira G.C."/>
            <person name="Chen F."/>
            <person name="Chen W."/>
            <person name="Choi C."/>
            <person name="Clum A."/>
            <person name="Dos Santos R.A."/>
            <person name="Damasio A.R."/>
            <person name="Diallinas G."/>
            <person name="Emri T."/>
            <person name="Fekete E."/>
            <person name="Flipphi M."/>
            <person name="Freyberg S."/>
            <person name="Gallo A."/>
            <person name="Gournas C."/>
            <person name="Habgood R."/>
            <person name="Hainaut M."/>
            <person name="Harispe M.L."/>
            <person name="Henrissat B."/>
            <person name="Hilden K.S."/>
            <person name="Hope R."/>
            <person name="Hossain A."/>
            <person name="Karabika E."/>
            <person name="Karaffa L."/>
            <person name="Karanyi Z."/>
            <person name="Krasevec N."/>
            <person name="Kuo A."/>
            <person name="Kusch H."/>
            <person name="LaButti K."/>
            <person name="Lagendijk E.L."/>
            <person name="Lapidus A."/>
            <person name="Levasseur A."/>
            <person name="Lindquist E."/>
            <person name="Lipzen A."/>
            <person name="Logrieco A.F."/>
            <person name="MacCabe A."/>
            <person name="Maekelae M.R."/>
            <person name="Malavazi I."/>
            <person name="Melin P."/>
            <person name="Meyer V."/>
            <person name="Mielnichuk N."/>
            <person name="Miskei M."/>
            <person name="Molnar A.P."/>
            <person name="Mule G."/>
            <person name="Ngan C.Y."/>
            <person name="Orejas M."/>
            <person name="Orosz E."/>
            <person name="Ouedraogo J.P."/>
            <person name="Overkamp K.M."/>
            <person name="Park H.-S."/>
            <person name="Perrone G."/>
            <person name="Piumi F."/>
            <person name="Punt P.J."/>
            <person name="Ram A.F."/>
            <person name="Ramon A."/>
            <person name="Rauscher S."/>
            <person name="Record E."/>
            <person name="Riano-Pachon D.M."/>
            <person name="Robert V."/>
            <person name="Roehrig J."/>
            <person name="Ruller R."/>
            <person name="Salamov A."/>
            <person name="Salih N.S."/>
            <person name="Samson R.A."/>
            <person name="Sandor E."/>
            <person name="Sanguinetti M."/>
            <person name="Schuetze T."/>
            <person name="Sepcic K."/>
            <person name="Shelest E."/>
            <person name="Sherlock G."/>
            <person name="Sophianopoulou V."/>
            <person name="Squina F.M."/>
            <person name="Sun H."/>
            <person name="Susca A."/>
            <person name="Todd R.B."/>
            <person name="Tsang A."/>
            <person name="Unkles S.E."/>
            <person name="van de Wiele N."/>
            <person name="van Rossen-Uffink D."/>
            <person name="Oliveira J.V."/>
            <person name="Vesth T.C."/>
            <person name="Visser J."/>
            <person name="Yu J.-H."/>
            <person name="Zhou M."/>
            <person name="Andersen M.R."/>
            <person name="Archer D.B."/>
            <person name="Baker S.E."/>
            <person name="Benoit I."/>
            <person name="Brakhage A.A."/>
            <person name="Braus G.H."/>
            <person name="Fischer R."/>
            <person name="Frisvad J.C."/>
            <person name="Goldman G.H."/>
            <person name="Houbraken J."/>
            <person name="Oakley B."/>
            <person name="Pocsi I."/>
            <person name="Scazzocchio C."/>
            <person name="Seiboth B."/>
            <person name="vanKuyk P.A."/>
            <person name="Wortman J."/>
            <person name="Dyer P.S."/>
            <person name="Grigoriev I.V."/>
        </authorList>
    </citation>
    <scope>NUCLEOTIDE SEQUENCE [LARGE SCALE GENOMIC DNA]</scope>
    <source>
        <strain evidence="3">ATCC 16872 / CBS 172.66 / WB 5094</strain>
    </source>
</reference>
<keyword evidence="1" id="KW-0732">Signal</keyword>
<dbReference type="Proteomes" id="UP000184546">
    <property type="component" value="Unassembled WGS sequence"/>
</dbReference>